<comment type="caution">
    <text evidence="1">The sequence shown here is derived from an EMBL/GenBank/DDBJ whole genome shotgun (WGS) entry which is preliminary data.</text>
</comment>
<proteinExistence type="predicted"/>
<name>A0A2P4SUS4_BAMTH</name>
<protein>
    <submittedName>
        <fullName evidence="1">Uncharacterized protein</fullName>
    </submittedName>
</protein>
<organism evidence="1 2">
    <name type="scientific">Bambusicola thoracicus</name>
    <name type="common">Chinese bamboo-partridge</name>
    <name type="synonym">Perdix thoracica</name>
    <dbReference type="NCBI Taxonomy" id="9083"/>
    <lineage>
        <taxon>Eukaryota</taxon>
        <taxon>Metazoa</taxon>
        <taxon>Chordata</taxon>
        <taxon>Craniata</taxon>
        <taxon>Vertebrata</taxon>
        <taxon>Euteleostomi</taxon>
        <taxon>Archelosauria</taxon>
        <taxon>Archosauria</taxon>
        <taxon>Dinosauria</taxon>
        <taxon>Saurischia</taxon>
        <taxon>Theropoda</taxon>
        <taxon>Coelurosauria</taxon>
        <taxon>Aves</taxon>
        <taxon>Neognathae</taxon>
        <taxon>Galloanserae</taxon>
        <taxon>Galliformes</taxon>
        <taxon>Phasianidae</taxon>
        <taxon>Perdicinae</taxon>
        <taxon>Bambusicola</taxon>
    </lineage>
</organism>
<reference evidence="1 2" key="1">
    <citation type="submission" date="2018-01" db="EMBL/GenBank/DDBJ databases">
        <title>Comparison of the Chinese Bamboo Partridge and Red Junglefowl genome sequences highlights the importance of demography in genome evolution.</title>
        <authorList>
            <person name="Tiley G.P."/>
            <person name="Kimball R.T."/>
            <person name="Braun E.L."/>
            <person name="Burleigh J.G."/>
        </authorList>
    </citation>
    <scope>NUCLEOTIDE SEQUENCE [LARGE SCALE GENOMIC DNA]</scope>
    <source>
        <strain evidence="1">RTK389</strain>
        <tissue evidence="1">Blood</tissue>
    </source>
</reference>
<sequence>MFSVYISYLTSHEESHSALLHQHPRDHRGLLCQHSHWQFVGNCFKDGCSFLPLYTQEASKHFMPVSSTETTCWLDVECCNQDLQSVSLLFLPMEKGRLRVYWRHTLTTPPRDTSSSSYHRLSTPCRVLSNNTKQVRLVSVKIALFKGSRDQSSEDSHTAP</sequence>
<dbReference type="EMBL" id="PPHD01021878">
    <property type="protein sequence ID" value="POI27861.1"/>
    <property type="molecule type" value="Genomic_DNA"/>
</dbReference>
<keyword evidence="2" id="KW-1185">Reference proteome</keyword>
<dbReference type="Proteomes" id="UP000237246">
    <property type="component" value="Unassembled WGS sequence"/>
</dbReference>
<dbReference type="AlphaFoldDB" id="A0A2P4SUS4"/>
<evidence type="ECO:0000313" key="1">
    <source>
        <dbReference type="EMBL" id="POI27861.1"/>
    </source>
</evidence>
<accession>A0A2P4SUS4</accession>
<evidence type="ECO:0000313" key="2">
    <source>
        <dbReference type="Proteomes" id="UP000237246"/>
    </source>
</evidence>
<gene>
    <name evidence="1" type="ORF">CIB84_008389</name>
</gene>